<proteinExistence type="predicted"/>
<dbReference type="Proteomes" id="UP000828941">
    <property type="component" value="Chromosome 14"/>
</dbReference>
<comment type="caution">
    <text evidence="1">The sequence shown here is derived from an EMBL/GenBank/DDBJ whole genome shotgun (WGS) entry which is preliminary data.</text>
</comment>
<evidence type="ECO:0000313" key="1">
    <source>
        <dbReference type="EMBL" id="KAI4297245.1"/>
    </source>
</evidence>
<keyword evidence="2" id="KW-1185">Reference proteome</keyword>
<sequence length="478" mass="51550">MCSSIFGPIMDNFQGDLTDIIRGSGGGAAYGGGGSSCSTVSSSISEAHHSNSFSDHWHFSNSDPMNFPSVMEDPRVNFGDPFSNMRDPFLHQLDILPASAYFNTAANSDELITSGGGIEEAPAFASASAAATVFRHKALEDDMRRAAGNNIFSNMIQISPNTNAKLPVSPRDSPAVAMSSPRVVKPPPVVTSNMINANSSRDCLADNAGVQISSPRNPGLKRRKSQAKKVVCIPAPAAANSRPSGEVVPSDLWAWRKYGQKPIKGSPYPRGYYRCSSSKGCSARKQVERSRTDPNMLVITYTSEHNHPWPTQRNALAGSTRSQPSKNNAGSKSSEPQKGSTTKPKEEQQESNSENGNVSPVVGGGTNSATSVKEEVDDIEKLQLEMDDGEFSDGIAYKPSMLDQCNQSEDFFAELGEIEVDPLNLLFAQGFNAAADHEQRPESKGLDPFHLFDWSGADNSTPNKSFEEPKEGYNKTLN</sequence>
<reference evidence="1 2" key="1">
    <citation type="journal article" date="2022" name="DNA Res.">
        <title>Chromosomal-level genome assembly of the orchid tree Bauhinia variegata (Leguminosae; Cercidoideae) supports the allotetraploid origin hypothesis of Bauhinia.</title>
        <authorList>
            <person name="Zhong Y."/>
            <person name="Chen Y."/>
            <person name="Zheng D."/>
            <person name="Pang J."/>
            <person name="Liu Y."/>
            <person name="Luo S."/>
            <person name="Meng S."/>
            <person name="Qian L."/>
            <person name="Wei D."/>
            <person name="Dai S."/>
            <person name="Zhou R."/>
        </authorList>
    </citation>
    <scope>NUCLEOTIDE SEQUENCE [LARGE SCALE GENOMIC DNA]</scope>
    <source>
        <strain evidence="1">BV-YZ2020</strain>
    </source>
</reference>
<name>A0ACB9KJF4_BAUVA</name>
<dbReference type="EMBL" id="CM039439">
    <property type="protein sequence ID" value="KAI4297245.1"/>
    <property type="molecule type" value="Genomic_DNA"/>
</dbReference>
<protein>
    <submittedName>
        <fullName evidence="1">Uncharacterized protein</fullName>
    </submittedName>
</protein>
<organism evidence="1 2">
    <name type="scientific">Bauhinia variegata</name>
    <name type="common">Purple orchid tree</name>
    <name type="synonym">Phanera variegata</name>
    <dbReference type="NCBI Taxonomy" id="167791"/>
    <lineage>
        <taxon>Eukaryota</taxon>
        <taxon>Viridiplantae</taxon>
        <taxon>Streptophyta</taxon>
        <taxon>Embryophyta</taxon>
        <taxon>Tracheophyta</taxon>
        <taxon>Spermatophyta</taxon>
        <taxon>Magnoliopsida</taxon>
        <taxon>eudicotyledons</taxon>
        <taxon>Gunneridae</taxon>
        <taxon>Pentapetalae</taxon>
        <taxon>rosids</taxon>
        <taxon>fabids</taxon>
        <taxon>Fabales</taxon>
        <taxon>Fabaceae</taxon>
        <taxon>Cercidoideae</taxon>
        <taxon>Cercideae</taxon>
        <taxon>Bauhiniinae</taxon>
        <taxon>Bauhinia</taxon>
    </lineage>
</organism>
<gene>
    <name evidence="1" type="ORF">L6164_037140</name>
</gene>
<accession>A0ACB9KJF4</accession>
<evidence type="ECO:0000313" key="2">
    <source>
        <dbReference type="Proteomes" id="UP000828941"/>
    </source>
</evidence>